<dbReference type="Proteomes" id="UP001144096">
    <property type="component" value="Unassembled WGS sequence"/>
</dbReference>
<protein>
    <submittedName>
        <fullName evidence="2">Uncharacterized protein</fullName>
    </submittedName>
</protein>
<keyword evidence="3" id="KW-1185">Reference proteome</keyword>
<dbReference type="RefSeq" id="WP_257924904.1">
    <property type="nucleotide sequence ID" value="NZ_JAMXQV010000024.1"/>
</dbReference>
<name>A0A9X2NK99_9PSEU</name>
<reference evidence="2" key="1">
    <citation type="submission" date="2022-06" db="EMBL/GenBank/DDBJ databases">
        <title>Amycolatopsis iheyaensis sp. nov., a new species of the genus Amycolatopsis isolated from soil in Iheya island, Japan.</title>
        <authorList>
            <person name="Ngamcharungchit C."/>
            <person name="Kanto H."/>
            <person name="Take A."/>
            <person name="Intra B."/>
            <person name="Matsumoto A."/>
            <person name="Panbangred W."/>
            <person name="Inahashi Y."/>
        </authorList>
    </citation>
    <scope>NUCLEOTIDE SEQUENCE</scope>
    <source>
        <strain evidence="2">OK19-0408</strain>
    </source>
</reference>
<accession>A0A9X2NK99</accession>
<dbReference type="EMBL" id="JAMXQV010000024">
    <property type="protein sequence ID" value="MCR6488345.1"/>
    <property type="molecule type" value="Genomic_DNA"/>
</dbReference>
<organism evidence="2 3">
    <name type="scientific">Amycolatopsis iheyensis</name>
    <dbReference type="NCBI Taxonomy" id="2945988"/>
    <lineage>
        <taxon>Bacteria</taxon>
        <taxon>Bacillati</taxon>
        <taxon>Actinomycetota</taxon>
        <taxon>Actinomycetes</taxon>
        <taxon>Pseudonocardiales</taxon>
        <taxon>Pseudonocardiaceae</taxon>
        <taxon>Amycolatopsis</taxon>
    </lineage>
</organism>
<sequence length="123" mass="13691">MDDVLRTTLYTAVYDRLDYLDTIVNDADTPSRVALADSATPMLTSAWRDLLNEHEPDEHGRCRACSPRWTRRARACSVWQIAHRHLTPDVLEGPAAGDKQIAGRHTLRPASSPAQRAGTSARQ</sequence>
<evidence type="ECO:0000256" key="1">
    <source>
        <dbReference type="SAM" id="MobiDB-lite"/>
    </source>
</evidence>
<proteinExistence type="predicted"/>
<gene>
    <name evidence="2" type="ORF">M8542_36495</name>
</gene>
<dbReference type="AlphaFoldDB" id="A0A9X2NK99"/>
<evidence type="ECO:0000313" key="2">
    <source>
        <dbReference type="EMBL" id="MCR6488345.1"/>
    </source>
</evidence>
<comment type="caution">
    <text evidence="2">The sequence shown here is derived from an EMBL/GenBank/DDBJ whole genome shotgun (WGS) entry which is preliminary data.</text>
</comment>
<feature type="compositionally biased region" description="Polar residues" evidence="1">
    <location>
        <begin position="112"/>
        <end position="123"/>
    </location>
</feature>
<feature type="region of interest" description="Disordered" evidence="1">
    <location>
        <begin position="90"/>
        <end position="123"/>
    </location>
</feature>
<evidence type="ECO:0000313" key="3">
    <source>
        <dbReference type="Proteomes" id="UP001144096"/>
    </source>
</evidence>